<dbReference type="AlphaFoldDB" id="D7CIV8"/>
<dbReference type="InterPro" id="IPR014748">
    <property type="entry name" value="Enoyl-CoA_hydra_C"/>
</dbReference>
<dbReference type="InterPro" id="IPR001753">
    <property type="entry name" value="Enoyl-CoA_hydra/iso"/>
</dbReference>
<dbReference type="GO" id="GO:0018812">
    <property type="term" value="F:3-hydroxyacyl-CoA dehydratase activity"/>
    <property type="evidence" value="ECO:0007669"/>
    <property type="project" value="UniProtKB-EC"/>
</dbReference>
<sequence>MEDKQKSVKCSIDDQGIAIVTINRPHALNALNREVFTELGKVFDELRDNPRARVVVLTGEGQKAFAAGSDITEMKECSVLEAREFAMLANRTQGKIETFPKPVIAAVNGFALGGGCEVAMACDIRIASSNAKFGQPEINLGIIPGGGGTQRLARLVGLGRAKELVYSGGIIDAQRAYEIGLVNKVVPAEALMSEALGLAAKIASKSMPVLMLAKVAFNHGFSMDLDKALQFEIECFAECFGTDDHTEGMSAFIERREPAFKDK</sequence>
<dbReference type="EMBL" id="CP002048">
    <property type="protein sequence ID" value="ADI02836.1"/>
    <property type="molecule type" value="Genomic_DNA"/>
</dbReference>
<evidence type="ECO:0000256" key="2">
    <source>
        <dbReference type="ARBA" id="ARBA00005254"/>
    </source>
</evidence>
<comment type="catalytic activity">
    <reaction evidence="5">
        <text>a short-chain (3S)-3-hydroxyacyl-CoA = a short-chain (2E)-enoyl-CoA + H2O</text>
        <dbReference type="Rhea" id="RHEA:52664"/>
        <dbReference type="ChEBI" id="CHEBI:15377"/>
        <dbReference type="ChEBI" id="CHEBI:87488"/>
        <dbReference type="ChEBI" id="CHEBI:136760"/>
        <dbReference type="EC" id="4.2.1.150"/>
    </reaction>
</comment>
<dbReference type="RefSeq" id="WP_013176238.1">
    <property type="nucleotide sequence ID" value="NC_014220.1"/>
</dbReference>
<dbReference type="FunFam" id="1.10.12.10:FF:000001">
    <property type="entry name" value="Probable enoyl-CoA hydratase, mitochondrial"/>
    <property type="match status" value="1"/>
</dbReference>
<protein>
    <recommendedName>
        <fullName evidence="6">short-chain-enoyl-CoA hydratase</fullName>
        <ecNumber evidence="6">4.2.1.150</ecNumber>
    </recommendedName>
</protein>
<keyword evidence="9" id="KW-1185">Reference proteome</keyword>
<proteinExistence type="inferred from homology"/>
<evidence type="ECO:0000256" key="5">
    <source>
        <dbReference type="ARBA" id="ARBA00050624"/>
    </source>
</evidence>
<dbReference type="GO" id="GO:0006635">
    <property type="term" value="P:fatty acid beta-oxidation"/>
    <property type="evidence" value="ECO:0007669"/>
    <property type="project" value="TreeGrafter"/>
</dbReference>
<reference evidence="9" key="1">
    <citation type="journal article" date="2010" name="Stand. Genomic Sci.">
        <title>Complete genome sequence of Syntrophothermus lipocalidus type strain (TGB-C1T).</title>
        <authorList>
            <consortium name="US DOE Joint Genome Institute (JGI-PGF)"/>
            <person name="Djao O."/>
            <person name="Zhang X."/>
            <person name="Lucas S."/>
            <person name="Lapidus A."/>
            <person name="Glavina Del Rio T."/>
            <person name="Nolan M."/>
            <person name="Tice H."/>
            <person name="Cheng J."/>
            <person name="Han C."/>
            <person name="Tapia R."/>
            <person name="Goodwin L."/>
            <person name="Pitluck S."/>
            <person name="Liolios K."/>
            <person name="Ivanova N."/>
            <person name="Mavromatis K."/>
            <person name="Mikhailova N."/>
            <person name="Ovchinnikova G."/>
            <person name="Pati A."/>
            <person name="Brambilla E."/>
            <person name="Chen A."/>
            <person name="Palaniappan K."/>
            <person name="Land M."/>
            <person name="Hauser L."/>
            <person name="Chang Y."/>
            <person name="Jeffries C."/>
            <person name="Rohde M."/>
            <person name="Sikorski J."/>
            <person name="Spring S."/>
            <person name="Goker M."/>
            <person name="Detter J."/>
            <person name="Woyke T."/>
            <person name="Bristow J."/>
            <person name="Eisen J."/>
            <person name="Markowitz V."/>
            <person name="Hugenholtz P."/>
            <person name="Kyrpides N."/>
            <person name="Klenk H."/>
        </authorList>
    </citation>
    <scope>NUCLEOTIDE SEQUENCE [LARGE SCALE GENOMIC DNA]</scope>
    <source>
        <strain evidence="9">DSM 12680 / TGB-C1</strain>
    </source>
</reference>
<name>D7CIV8_SYNLT</name>
<comment type="similarity">
    <text evidence="2 7">Belongs to the enoyl-CoA hydratase/isomerase family.</text>
</comment>
<dbReference type="PANTHER" id="PTHR11941:SF54">
    <property type="entry name" value="ENOYL-COA HYDRATASE, MITOCHONDRIAL"/>
    <property type="match status" value="1"/>
</dbReference>
<dbReference type="FunFam" id="3.90.226.10:FF:000009">
    <property type="entry name" value="Carnitinyl-CoA dehydratase"/>
    <property type="match status" value="1"/>
</dbReference>
<dbReference type="Gene3D" id="1.10.12.10">
    <property type="entry name" value="Lyase 2-enoyl-coa Hydratase, Chain A, domain 2"/>
    <property type="match status" value="1"/>
</dbReference>
<keyword evidence="4 8" id="KW-0456">Lyase</keyword>
<dbReference type="InterPro" id="IPR029045">
    <property type="entry name" value="ClpP/crotonase-like_dom_sf"/>
</dbReference>
<dbReference type="CDD" id="cd06558">
    <property type="entry name" value="crotonase-like"/>
    <property type="match status" value="1"/>
</dbReference>
<evidence type="ECO:0000256" key="6">
    <source>
        <dbReference type="ARBA" id="ARBA00067035"/>
    </source>
</evidence>
<dbReference type="InterPro" id="IPR018376">
    <property type="entry name" value="Enoyl-CoA_hyd/isom_CS"/>
</dbReference>
<reference evidence="8 9" key="2">
    <citation type="journal article" date="2010" name="Stand. Genomic Sci.">
        <title>Complete genome sequence of Syntrophothermus lipocalidus type strain (TGB-C1).</title>
        <authorList>
            <person name="Djao O.D."/>
            <person name="Zhang X."/>
            <person name="Lucas S."/>
            <person name="Lapidus A."/>
            <person name="Del Rio T.G."/>
            <person name="Nolan M."/>
            <person name="Tice H."/>
            <person name="Cheng J.F."/>
            <person name="Han C."/>
            <person name="Tapia R."/>
            <person name="Goodwin L."/>
            <person name="Pitluck S."/>
            <person name="Liolios K."/>
            <person name="Ivanova N."/>
            <person name="Mavromatis K."/>
            <person name="Mikhailova N."/>
            <person name="Ovchinnikova G."/>
            <person name="Pati A."/>
            <person name="Brambilla E."/>
            <person name="Chen A."/>
            <person name="Palaniappan K."/>
            <person name="Land M."/>
            <person name="Hauser L."/>
            <person name="Chang Y.J."/>
            <person name="Jeffries C.D."/>
            <person name="Rohde M."/>
            <person name="Sikorski J."/>
            <person name="Spring S."/>
            <person name="Goker M."/>
            <person name="Detter J.C."/>
            <person name="Woyke T."/>
            <person name="Bristow J."/>
            <person name="Eisen J.A."/>
            <person name="Markowitz V."/>
            <person name="Hugenholtz P."/>
            <person name="Kyrpides N.C."/>
            <person name="Klenk H.P."/>
        </authorList>
    </citation>
    <scope>NUCLEOTIDE SEQUENCE [LARGE SCALE GENOMIC DNA]</scope>
    <source>
        <strain evidence="9">DSM 12680 / TGB-C1</strain>
    </source>
</reference>
<evidence type="ECO:0000256" key="4">
    <source>
        <dbReference type="ARBA" id="ARBA00023239"/>
    </source>
</evidence>
<comment type="pathway">
    <text evidence="1">Lipid metabolism; butanoate metabolism.</text>
</comment>
<dbReference type="OrthoDB" id="9775794at2"/>
<dbReference type="Proteomes" id="UP000000378">
    <property type="component" value="Chromosome"/>
</dbReference>
<evidence type="ECO:0000313" key="8">
    <source>
        <dbReference type="EMBL" id="ADI02836.1"/>
    </source>
</evidence>
<dbReference type="Gene3D" id="3.90.226.10">
    <property type="entry name" value="2-enoyl-CoA Hydratase, Chain A, domain 1"/>
    <property type="match status" value="1"/>
</dbReference>
<evidence type="ECO:0000256" key="3">
    <source>
        <dbReference type="ARBA" id="ARBA00011881"/>
    </source>
</evidence>
<gene>
    <name evidence="8" type="ordered locus">Slip_2089</name>
</gene>
<dbReference type="eggNOG" id="COG1024">
    <property type="taxonomic scope" value="Bacteria"/>
</dbReference>
<dbReference type="Pfam" id="PF00378">
    <property type="entry name" value="ECH_1"/>
    <property type="match status" value="1"/>
</dbReference>
<dbReference type="STRING" id="643648.Slip_2089"/>
<dbReference type="PANTHER" id="PTHR11941">
    <property type="entry name" value="ENOYL-COA HYDRATASE-RELATED"/>
    <property type="match status" value="1"/>
</dbReference>
<dbReference type="EC" id="4.2.1.150" evidence="6"/>
<accession>D7CIV8</accession>
<comment type="subunit">
    <text evidence="3">Homotetramer.</text>
</comment>
<dbReference type="PROSITE" id="PS00166">
    <property type="entry name" value="ENOYL_COA_HYDRATASE"/>
    <property type="match status" value="1"/>
</dbReference>
<evidence type="ECO:0000256" key="7">
    <source>
        <dbReference type="RuleBase" id="RU003707"/>
    </source>
</evidence>
<dbReference type="KEGG" id="slp:Slip_2089"/>
<dbReference type="HOGENOM" id="CLU_009834_7_6_9"/>
<organism evidence="8 9">
    <name type="scientific">Syntrophothermus lipocalidus (strain DSM 12680 / TGB-C1)</name>
    <dbReference type="NCBI Taxonomy" id="643648"/>
    <lineage>
        <taxon>Bacteria</taxon>
        <taxon>Bacillati</taxon>
        <taxon>Bacillota</taxon>
        <taxon>Clostridia</taxon>
        <taxon>Eubacteriales</taxon>
        <taxon>Syntrophomonadaceae</taxon>
        <taxon>Syntrophothermus</taxon>
    </lineage>
</organism>
<evidence type="ECO:0000313" key="9">
    <source>
        <dbReference type="Proteomes" id="UP000000378"/>
    </source>
</evidence>
<dbReference type="SUPFAM" id="SSF52096">
    <property type="entry name" value="ClpP/crotonase"/>
    <property type="match status" value="1"/>
</dbReference>
<evidence type="ECO:0000256" key="1">
    <source>
        <dbReference type="ARBA" id="ARBA00005086"/>
    </source>
</evidence>